<accession>A0A0S3SX53</accession>
<gene>
    <name evidence="1" type="primary">Vigan.09G092800</name>
    <name evidence="1" type="ORF">VIGAN_09092800</name>
</gene>
<feature type="non-terminal residue" evidence="1">
    <location>
        <position position="1"/>
    </location>
</feature>
<dbReference type="EMBL" id="AP015042">
    <property type="protein sequence ID" value="BAT97473.1"/>
    <property type="molecule type" value="Genomic_DNA"/>
</dbReference>
<sequence>KVVSSPTKETPPSNVLQIREIAYYSAPNFPYQISSNLGANRGPSSLSSDCTNVVVPIDFLILLKVFVLDSVPIPP</sequence>
<dbReference type="Proteomes" id="UP000291084">
    <property type="component" value="Chromosome 9"/>
</dbReference>
<name>A0A0S3SX53_PHAAN</name>
<organism evidence="1 2">
    <name type="scientific">Vigna angularis var. angularis</name>
    <dbReference type="NCBI Taxonomy" id="157739"/>
    <lineage>
        <taxon>Eukaryota</taxon>
        <taxon>Viridiplantae</taxon>
        <taxon>Streptophyta</taxon>
        <taxon>Embryophyta</taxon>
        <taxon>Tracheophyta</taxon>
        <taxon>Spermatophyta</taxon>
        <taxon>Magnoliopsida</taxon>
        <taxon>eudicotyledons</taxon>
        <taxon>Gunneridae</taxon>
        <taxon>Pentapetalae</taxon>
        <taxon>rosids</taxon>
        <taxon>fabids</taxon>
        <taxon>Fabales</taxon>
        <taxon>Fabaceae</taxon>
        <taxon>Papilionoideae</taxon>
        <taxon>50 kb inversion clade</taxon>
        <taxon>NPAAA clade</taxon>
        <taxon>indigoferoid/millettioid clade</taxon>
        <taxon>Phaseoleae</taxon>
        <taxon>Vigna</taxon>
    </lineage>
</organism>
<proteinExistence type="predicted"/>
<dbReference type="AlphaFoldDB" id="A0A0S3SX53"/>
<keyword evidence="2" id="KW-1185">Reference proteome</keyword>
<evidence type="ECO:0000313" key="1">
    <source>
        <dbReference type="EMBL" id="BAT97473.1"/>
    </source>
</evidence>
<evidence type="ECO:0000313" key="2">
    <source>
        <dbReference type="Proteomes" id="UP000291084"/>
    </source>
</evidence>
<protein>
    <submittedName>
        <fullName evidence="1">Uncharacterized protein</fullName>
    </submittedName>
</protein>
<reference evidence="1 2" key="1">
    <citation type="journal article" date="2015" name="Sci. Rep.">
        <title>The power of single molecule real-time sequencing technology in the de novo assembly of a eukaryotic genome.</title>
        <authorList>
            <person name="Sakai H."/>
            <person name="Naito K."/>
            <person name="Ogiso-Tanaka E."/>
            <person name="Takahashi Y."/>
            <person name="Iseki K."/>
            <person name="Muto C."/>
            <person name="Satou K."/>
            <person name="Teruya K."/>
            <person name="Shiroma A."/>
            <person name="Shimoji M."/>
            <person name="Hirano T."/>
            <person name="Itoh T."/>
            <person name="Kaga A."/>
            <person name="Tomooka N."/>
        </authorList>
    </citation>
    <scope>NUCLEOTIDE SEQUENCE [LARGE SCALE GENOMIC DNA]</scope>
    <source>
        <strain evidence="2">cv. Shumari</strain>
    </source>
</reference>